<dbReference type="PANTHER" id="PTHR10590:SF4">
    <property type="entry name" value="SOLUTE CARRIER FAMILY 28 MEMBER 3"/>
    <property type="match status" value="1"/>
</dbReference>
<feature type="transmembrane region" description="Helical" evidence="7">
    <location>
        <begin position="40"/>
        <end position="59"/>
    </location>
</feature>
<evidence type="ECO:0000256" key="7">
    <source>
        <dbReference type="SAM" id="Phobius"/>
    </source>
</evidence>
<proteinExistence type="inferred from homology"/>
<dbReference type="GO" id="GO:0005337">
    <property type="term" value="F:nucleoside transmembrane transporter activity"/>
    <property type="evidence" value="ECO:0007669"/>
    <property type="project" value="InterPro"/>
</dbReference>
<feature type="transmembrane region" description="Helical" evidence="7">
    <location>
        <begin position="90"/>
        <end position="109"/>
    </location>
</feature>
<feature type="transmembrane region" description="Helical" evidence="7">
    <location>
        <begin position="550"/>
        <end position="572"/>
    </location>
</feature>
<keyword evidence="3" id="KW-1003">Cell membrane</keyword>
<organism evidence="11 12">
    <name type="scientific">Chytriomyces confervae</name>
    <dbReference type="NCBI Taxonomy" id="246404"/>
    <lineage>
        <taxon>Eukaryota</taxon>
        <taxon>Fungi</taxon>
        <taxon>Fungi incertae sedis</taxon>
        <taxon>Chytridiomycota</taxon>
        <taxon>Chytridiomycota incertae sedis</taxon>
        <taxon>Chytridiomycetes</taxon>
        <taxon>Chytridiales</taxon>
        <taxon>Chytriomycetaceae</taxon>
        <taxon>Chytriomyces</taxon>
    </lineage>
</organism>
<accession>A0A507FJM9</accession>
<feature type="transmembrane region" description="Helical" evidence="7">
    <location>
        <begin position="170"/>
        <end position="189"/>
    </location>
</feature>
<evidence type="ECO:0000313" key="11">
    <source>
        <dbReference type="EMBL" id="TPX76514.1"/>
    </source>
</evidence>
<feature type="transmembrane region" description="Helical" evidence="7">
    <location>
        <begin position="231"/>
        <end position="255"/>
    </location>
</feature>
<dbReference type="InterPro" id="IPR011642">
    <property type="entry name" value="Gate_dom"/>
</dbReference>
<name>A0A507FJM9_9FUNG</name>
<dbReference type="Pfam" id="PF07670">
    <property type="entry name" value="Gate"/>
    <property type="match status" value="1"/>
</dbReference>
<keyword evidence="6 7" id="KW-0472">Membrane</keyword>
<dbReference type="InterPro" id="IPR002668">
    <property type="entry name" value="CNT_N_dom"/>
</dbReference>
<gene>
    <name evidence="11" type="ORF">CcCBS67573_g02243</name>
</gene>
<dbReference type="Pfam" id="PF07662">
    <property type="entry name" value="Nucleos_tra2_C"/>
    <property type="match status" value="1"/>
</dbReference>
<comment type="subcellular location">
    <subcellularLocation>
        <location evidence="1">Cell membrane</location>
        <topology evidence="1">Multi-pass membrane protein</topology>
    </subcellularLocation>
</comment>
<evidence type="ECO:0000256" key="2">
    <source>
        <dbReference type="ARBA" id="ARBA00009033"/>
    </source>
</evidence>
<feature type="transmembrane region" description="Helical" evidence="7">
    <location>
        <begin position="115"/>
        <end position="135"/>
    </location>
</feature>
<feature type="domain" description="Concentrative nucleoside transporter C-terminal" evidence="9">
    <location>
        <begin position="342"/>
        <end position="570"/>
    </location>
</feature>
<feature type="transmembrane region" description="Helical" evidence="7">
    <location>
        <begin position="65"/>
        <end position="83"/>
    </location>
</feature>
<keyword evidence="4 7" id="KW-0812">Transmembrane</keyword>
<evidence type="ECO:0000256" key="3">
    <source>
        <dbReference type="ARBA" id="ARBA00022475"/>
    </source>
</evidence>
<dbReference type="Proteomes" id="UP000320333">
    <property type="component" value="Unassembled WGS sequence"/>
</dbReference>
<feature type="transmembrane region" description="Helical" evidence="7">
    <location>
        <begin position="515"/>
        <end position="538"/>
    </location>
</feature>
<evidence type="ECO:0000259" key="10">
    <source>
        <dbReference type="Pfam" id="PF07670"/>
    </source>
</evidence>
<feature type="transmembrane region" description="Helical" evidence="7">
    <location>
        <begin position="147"/>
        <end position="164"/>
    </location>
</feature>
<dbReference type="InterPro" id="IPR008276">
    <property type="entry name" value="C_nuclsd_transpt"/>
</dbReference>
<sequence>MDSKVAIDASLDPTTTTTTTTTVLPVEEKKTFGKRPLKTALLHLAIWVPLTAFIIALCINGKGKSGYEFAIVVYVFISLRLLAQHVSMSKLIYAPLGKLFGMLFGWIPRTIPEKFQMPIAGALYIVILVAIACGLPVTETGTIPQRLQSIAGMIVMSLVLYASSSNRKAVNWRTVVVGFFLQLIIAIFILKTQAGVNIFNFLSNFIAMFLGESKFGLEFVLGDTASNPFKYTFAVSVLPAILFFCSFITIVYYLGGMQYLVGKFAWLMVRLMDTSGAESVVAAASPFIGQGESALMVKPFVEFMTRSEIHASMVSGFATISGSVLLALVNYAGNSPQSTSTILASCLMSMPGSLVAAKLRYPEEEESITKGFVKVPENEEKDANLLDAAAKGAAIGVQLALLIAGSLIAIIALFHCANDVVAWAFWMVNVPNWIDASQSVKIELLLSYLFYPVALCIGVAPESARKAGEFMATKIVVNEFVAYSQLSAAAFNTSITLADGSHPLSGALDPRTVRLLTLALCGFANIASIGIQLSIFGVIAPARKKDYAELALSAMLTGAMSTWLSAAVAGALL</sequence>
<feature type="domain" description="Concentrative nucleoside transporter N-terminal" evidence="8">
    <location>
        <begin position="151"/>
        <end position="223"/>
    </location>
</feature>
<feature type="transmembrane region" description="Helical" evidence="7">
    <location>
        <begin position="309"/>
        <end position="329"/>
    </location>
</feature>
<dbReference type="AlphaFoldDB" id="A0A507FJM9"/>
<dbReference type="STRING" id="246404.A0A507FJM9"/>
<dbReference type="GO" id="GO:0015293">
    <property type="term" value="F:symporter activity"/>
    <property type="evidence" value="ECO:0007669"/>
    <property type="project" value="TreeGrafter"/>
</dbReference>
<evidence type="ECO:0000256" key="5">
    <source>
        <dbReference type="ARBA" id="ARBA00022989"/>
    </source>
</evidence>
<keyword evidence="12" id="KW-1185">Reference proteome</keyword>
<protein>
    <recommendedName>
        <fullName evidence="13">Concentrative nucleoside transporter C-terminal domain-containing protein</fullName>
    </recommendedName>
</protein>
<evidence type="ECO:0000259" key="8">
    <source>
        <dbReference type="Pfam" id="PF01773"/>
    </source>
</evidence>
<feature type="domain" description="Nucleoside transporter/FeoB GTPase Gate" evidence="10">
    <location>
        <begin position="235"/>
        <end position="333"/>
    </location>
</feature>
<evidence type="ECO:0008006" key="13">
    <source>
        <dbReference type="Google" id="ProtNLM"/>
    </source>
</evidence>
<dbReference type="GO" id="GO:0005886">
    <property type="term" value="C:plasma membrane"/>
    <property type="evidence" value="ECO:0007669"/>
    <property type="project" value="UniProtKB-SubCell"/>
</dbReference>
<dbReference type="OrthoDB" id="6075923at2759"/>
<evidence type="ECO:0000313" key="12">
    <source>
        <dbReference type="Proteomes" id="UP000320333"/>
    </source>
</evidence>
<dbReference type="InterPro" id="IPR011657">
    <property type="entry name" value="CNT_C_dom"/>
</dbReference>
<evidence type="ECO:0000256" key="4">
    <source>
        <dbReference type="ARBA" id="ARBA00022692"/>
    </source>
</evidence>
<dbReference type="EMBL" id="QEAP01000045">
    <property type="protein sequence ID" value="TPX76514.1"/>
    <property type="molecule type" value="Genomic_DNA"/>
</dbReference>
<evidence type="ECO:0000256" key="6">
    <source>
        <dbReference type="ARBA" id="ARBA00023136"/>
    </source>
</evidence>
<dbReference type="PANTHER" id="PTHR10590">
    <property type="entry name" value="SODIUM/NUCLEOSIDE COTRANSPORTER"/>
    <property type="match status" value="1"/>
</dbReference>
<dbReference type="Pfam" id="PF01773">
    <property type="entry name" value="Nucleos_tra2_N"/>
    <property type="match status" value="1"/>
</dbReference>
<evidence type="ECO:0000256" key="1">
    <source>
        <dbReference type="ARBA" id="ARBA00004651"/>
    </source>
</evidence>
<comment type="similarity">
    <text evidence="2">Belongs to the concentrative nucleoside transporter (CNT) (TC 2.A.41) family.</text>
</comment>
<comment type="caution">
    <text evidence="11">The sequence shown here is derived from an EMBL/GenBank/DDBJ whole genome shotgun (WGS) entry which is preliminary data.</text>
</comment>
<evidence type="ECO:0000259" key="9">
    <source>
        <dbReference type="Pfam" id="PF07662"/>
    </source>
</evidence>
<keyword evidence="5 7" id="KW-1133">Transmembrane helix</keyword>
<feature type="transmembrane region" description="Helical" evidence="7">
    <location>
        <begin position="399"/>
        <end position="425"/>
    </location>
</feature>
<reference evidence="11 12" key="1">
    <citation type="journal article" date="2019" name="Sci. Rep.">
        <title>Comparative genomics of chytrid fungi reveal insights into the obligate biotrophic and pathogenic lifestyle of Synchytrium endobioticum.</title>
        <authorList>
            <person name="van de Vossenberg B.T.L.H."/>
            <person name="Warris S."/>
            <person name="Nguyen H.D.T."/>
            <person name="van Gent-Pelzer M.P.E."/>
            <person name="Joly D.L."/>
            <person name="van de Geest H.C."/>
            <person name="Bonants P.J.M."/>
            <person name="Smith D.S."/>
            <person name="Levesque C.A."/>
            <person name="van der Lee T.A.J."/>
        </authorList>
    </citation>
    <scope>NUCLEOTIDE SEQUENCE [LARGE SCALE GENOMIC DNA]</scope>
    <source>
        <strain evidence="11 12">CBS 675.73</strain>
    </source>
</reference>